<keyword evidence="9" id="KW-1185">Reference proteome</keyword>
<evidence type="ECO:0000313" key="8">
    <source>
        <dbReference type="EMBL" id="MDL4840508.1"/>
    </source>
</evidence>
<evidence type="ECO:0000256" key="4">
    <source>
        <dbReference type="ARBA" id="ARBA00022909"/>
    </source>
</evidence>
<keyword evidence="5 6" id="KW-0456">Lyase</keyword>
<dbReference type="CDD" id="cd00534">
    <property type="entry name" value="DHNA_DHNTPE"/>
    <property type="match status" value="1"/>
</dbReference>
<comment type="catalytic activity">
    <reaction evidence="1 6">
        <text>7,8-dihydroneopterin = 6-hydroxymethyl-7,8-dihydropterin + glycolaldehyde</text>
        <dbReference type="Rhea" id="RHEA:10540"/>
        <dbReference type="ChEBI" id="CHEBI:17001"/>
        <dbReference type="ChEBI" id="CHEBI:17071"/>
        <dbReference type="ChEBI" id="CHEBI:44841"/>
        <dbReference type="EC" id="4.1.2.25"/>
    </reaction>
</comment>
<dbReference type="EC" id="4.1.2.25" evidence="6"/>
<comment type="caution">
    <text evidence="8">The sequence shown here is derived from an EMBL/GenBank/DDBJ whole genome shotgun (WGS) entry which is preliminary data.</text>
</comment>
<evidence type="ECO:0000313" key="9">
    <source>
        <dbReference type="Proteomes" id="UP001235343"/>
    </source>
</evidence>
<comment type="similarity">
    <text evidence="3 6">Belongs to the DHNA family.</text>
</comment>
<evidence type="ECO:0000256" key="3">
    <source>
        <dbReference type="ARBA" id="ARBA00005708"/>
    </source>
</evidence>
<dbReference type="EMBL" id="JASTZU010000028">
    <property type="protein sequence ID" value="MDL4840508.1"/>
    <property type="molecule type" value="Genomic_DNA"/>
</dbReference>
<gene>
    <name evidence="8" type="primary">folB</name>
    <name evidence="8" type="ORF">QQS35_08630</name>
</gene>
<dbReference type="RefSeq" id="WP_285931568.1">
    <property type="nucleotide sequence ID" value="NZ_JASTZU010000028.1"/>
</dbReference>
<dbReference type="PANTHER" id="PTHR42844:SF1">
    <property type="entry name" value="DIHYDRONEOPTERIN ALDOLASE 1-RELATED"/>
    <property type="match status" value="1"/>
</dbReference>
<evidence type="ECO:0000256" key="5">
    <source>
        <dbReference type="ARBA" id="ARBA00023239"/>
    </source>
</evidence>
<reference evidence="8 9" key="1">
    <citation type="submission" date="2023-06" db="EMBL/GenBank/DDBJ databases">
        <title>Aquibacillus rhizosphaerae LR5S19.</title>
        <authorList>
            <person name="Sun J.-Q."/>
        </authorList>
    </citation>
    <scope>NUCLEOTIDE SEQUENCE [LARGE SCALE GENOMIC DNA]</scope>
    <source>
        <strain evidence="8 9">LR5S19</strain>
    </source>
</reference>
<dbReference type="PANTHER" id="PTHR42844">
    <property type="entry name" value="DIHYDRONEOPTERIN ALDOLASE 1-RELATED"/>
    <property type="match status" value="1"/>
</dbReference>
<dbReference type="NCBIfam" id="TIGR00526">
    <property type="entry name" value="folB_dom"/>
    <property type="match status" value="1"/>
</dbReference>
<evidence type="ECO:0000256" key="1">
    <source>
        <dbReference type="ARBA" id="ARBA00001353"/>
    </source>
</evidence>
<dbReference type="InterPro" id="IPR006156">
    <property type="entry name" value="Dihydroneopterin_aldolase"/>
</dbReference>
<name>A0ABT7L3S0_9BACI</name>
<feature type="domain" description="Dihydroneopterin aldolase/epimerase" evidence="7">
    <location>
        <begin position="4"/>
        <end position="117"/>
    </location>
</feature>
<sequence>MDKIYLNKMSFYGYHGLFPEENKLGQRFIVDLVLEVDLQKAGESDDMNDSINYGTIFQVTQEVVEGKSRNLVEAVANDIADKLFSTFAKLSACTVKVYKPDPPIPGHYESVAIEIRRERVR</sequence>
<accession>A0ABT7L3S0</accession>
<comment type="pathway">
    <text evidence="2 6">Cofactor biosynthesis; tetrahydrofolate biosynthesis; 2-amino-4-hydroxy-6-hydroxymethyl-7,8-dihydropteridine diphosphate from 7,8-dihydroneopterin triphosphate: step 3/4.</text>
</comment>
<dbReference type="NCBIfam" id="TIGR00525">
    <property type="entry name" value="folB"/>
    <property type="match status" value="1"/>
</dbReference>
<keyword evidence="4 6" id="KW-0289">Folate biosynthesis</keyword>
<dbReference type="Gene3D" id="3.30.1130.10">
    <property type="match status" value="1"/>
</dbReference>
<organism evidence="8 9">
    <name type="scientific">Aquibacillus rhizosphaerae</name>
    <dbReference type="NCBI Taxonomy" id="3051431"/>
    <lineage>
        <taxon>Bacteria</taxon>
        <taxon>Bacillati</taxon>
        <taxon>Bacillota</taxon>
        <taxon>Bacilli</taxon>
        <taxon>Bacillales</taxon>
        <taxon>Bacillaceae</taxon>
        <taxon>Aquibacillus</taxon>
    </lineage>
</organism>
<dbReference type="Proteomes" id="UP001235343">
    <property type="component" value="Unassembled WGS sequence"/>
</dbReference>
<dbReference type="SUPFAM" id="SSF55620">
    <property type="entry name" value="Tetrahydrobiopterin biosynthesis enzymes-like"/>
    <property type="match status" value="1"/>
</dbReference>
<dbReference type="SMART" id="SM00905">
    <property type="entry name" value="FolB"/>
    <property type="match status" value="1"/>
</dbReference>
<dbReference type="InterPro" id="IPR006157">
    <property type="entry name" value="FolB_dom"/>
</dbReference>
<evidence type="ECO:0000256" key="2">
    <source>
        <dbReference type="ARBA" id="ARBA00005013"/>
    </source>
</evidence>
<protein>
    <recommendedName>
        <fullName evidence="6">7,8-dihydroneopterin aldolase</fullName>
        <ecNumber evidence="6">4.1.2.25</ecNumber>
    </recommendedName>
</protein>
<comment type="function">
    <text evidence="6">Catalyzes the conversion of 7,8-dihydroneopterin to 6-hydroxymethyl-7,8-dihydropterin.</text>
</comment>
<proteinExistence type="inferred from homology"/>
<evidence type="ECO:0000256" key="6">
    <source>
        <dbReference type="RuleBase" id="RU362079"/>
    </source>
</evidence>
<dbReference type="InterPro" id="IPR043133">
    <property type="entry name" value="GTP-CH-I_C/QueF"/>
</dbReference>
<dbReference type="Pfam" id="PF02152">
    <property type="entry name" value="FolB"/>
    <property type="match status" value="1"/>
</dbReference>
<evidence type="ECO:0000259" key="7">
    <source>
        <dbReference type="SMART" id="SM00905"/>
    </source>
</evidence>
<dbReference type="GO" id="GO:0004150">
    <property type="term" value="F:dihydroneopterin aldolase activity"/>
    <property type="evidence" value="ECO:0007669"/>
    <property type="project" value="UniProtKB-EC"/>
</dbReference>